<sequence length="52" mass="5997">MTNRMQNLAGQSEHADVSSRPTQIPKRREGPTDIRPHDIHVDVTRSMWNDDV</sequence>
<dbReference type="InParanoid" id="A0A0C2SD18"/>
<dbReference type="HOGENOM" id="CLU_3086760_0_0_1"/>
<evidence type="ECO:0000256" key="1">
    <source>
        <dbReference type="SAM" id="MobiDB-lite"/>
    </source>
</evidence>
<dbReference type="Proteomes" id="UP000054549">
    <property type="component" value="Unassembled WGS sequence"/>
</dbReference>
<evidence type="ECO:0000313" key="2">
    <source>
        <dbReference type="EMBL" id="KIL60895.1"/>
    </source>
</evidence>
<keyword evidence="3" id="KW-1185">Reference proteome</keyword>
<reference evidence="2 3" key="1">
    <citation type="submission" date="2014-04" db="EMBL/GenBank/DDBJ databases">
        <title>Evolutionary Origins and Diversification of the Mycorrhizal Mutualists.</title>
        <authorList>
            <consortium name="DOE Joint Genome Institute"/>
            <consortium name="Mycorrhizal Genomics Consortium"/>
            <person name="Kohler A."/>
            <person name="Kuo A."/>
            <person name="Nagy L.G."/>
            <person name="Floudas D."/>
            <person name="Copeland A."/>
            <person name="Barry K.W."/>
            <person name="Cichocki N."/>
            <person name="Veneault-Fourrey C."/>
            <person name="LaButti K."/>
            <person name="Lindquist E.A."/>
            <person name="Lipzen A."/>
            <person name="Lundell T."/>
            <person name="Morin E."/>
            <person name="Murat C."/>
            <person name="Riley R."/>
            <person name="Ohm R."/>
            <person name="Sun H."/>
            <person name="Tunlid A."/>
            <person name="Henrissat B."/>
            <person name="Grigoriev I.V."/>
            <person name="Hibbett D.S."/>
            <person name="Martin F."/>
        </authorList>
    </citation>
    <scope>NUCLEOTIDE SEQUENCE [LARGE SCALE GENOMIC DNA]</scope>
    <source>
        <strain evidence="2 3">Koide BX008</strain>
    </source>
</reference>
<evidence type="ECO:0000313" key="3">
    <source>
        <dbReference type="Proteomes" id="UP000054549"/>
    </source>
</evidence>
<feature type="compositionally biased region" description="Basic and acidic residues" evidence="1">
    <location>
        <begin position="26"/>
        <end position="43"/>
    </location>
</feature>
<gene>
    <name evidence="2" type="ORF">M378DRAFT_167567</name>
</gene>
<name>A0A0C2SD18_AMAMK</name>
<feature type="compositionally biased region" description="Polar residues" evidence="1">
    <location>
        <begin position="1"/>
        <end position="10"/>
    </location>
</feature>
<dbReference type="AlphaFoldDB" id="A0A0C2SD18"/>
<proteinExistence type="predicted"/>
<protein>
    <submittedName>
        <fullName evidence="2">Uncharacterized protein</fullName>
    </submittedName>
</protein>
<feature type="region of interest" description="Disordered" evidence="1">
    <location>
        <begin position="1"/>
        <end position="52"/>
    </location>
</feature>
<organism evidence="2 3">
    <name type="scientific">Amanita muscaria (strain Koide BX008)</name>
    <dbReference type="NCBI Taxonomy" id="946122"/>
    <lineage>
        <taxon>Eukaryota</taxon>
        <taxon>Fungi</taxon>
        <taxon>Dikarya</taxon>
        <taxon>Basidiomycota</taxon>
        <taxon>Agaricomycotina</taxon>
        <taxon>Agaricomycetes</taxon>
        <taxon>Agaricomycetidae</taxon>
        <taxon>Agaricales</taxon>
        <taxon>Pluteineae</taxon>
        <taxon>Amanitaceae</taxon>
        <taxon>Amanita</taxon>
    </lineage>
</organism>
<dbReference type="EMBL" id="KN818291">
    <property type="protein sequence ID" value="KIL60895.1"/>
    <property type="molecule type" value="Genomic_DNA"/>
</dbReference>
<accession>A0A0C2SD18</accession>